<sequence>MASPKSKPKKQDEKPDKPQSERFKETARKVEADDSGTIFERALDVIVRKKGVR</sequence>
<proteinExistence type="predicted"/>
<dbReference type="EMBL" id="JBHTJO010000001">
    <property type="protein sequence ID" value="MFD0986750.1"/>
    <property type="molecule type" value="Genomic_DNA"/>
</dbReference>
<dbReference type="RefSeq" id="WP_379087454.1">
    <property type="nucleotide sequence ID" value="NZ_JBHTJO010000001.1"/>
</dbReference>
<protein>
    <submittedName>
        <fullName evidence="2">Uncharacterized protein</fullName>
    </submittedName>
</protein>
<dbReference type="Proteomes" id="UP001597102">
    <property type="component" value="Unassembled WGS sequence"/>
</dbReference>
<feature type="compositionally biased region" description="Basic and acidic residues" evidence="1">
    <location>
        <begin position="9"/>
        <end position="32"/>
    </location>
</feature>
<name>A0ABW3JA48_9HYPH</name>
<reference evidence="3" key="1">
    <citation type="journal article" date="2019" name="Int. J. Syst. Evol. Microbiol.">
        <title>The Global Catalogue of Microorganisms (GCM) 10K type strain sequencing project: providing services to taxonomists for standard genome sequencing and annotation.</title>
        <authorList>
            <consortium name="The Broad Institute Genomics Platform"/>
            <consortium name="The Broad Institute Genome Sequencing Center for Infectious Disease"/>
            <person name="Wu L."/>
            <person name="Ma J."/>
        </authorList>
    </citation>
    <scope>NUCLEOTIDE SEQUENCE [LARGE SCALE GENOMIC DNA]</scope>
    <source>
        <strain evidence="3">CCUG 61697</strain>
    </source>
</reference>
<evidence type="ECO:0000313" key="3">
    <source>
        <dbReference type="Proteomes" id="UP001597102"/>
    </source>
</evidence>
<organism evidence="2 3">
    <name type="scientific">Methyloligella solikamskensis</name>
    <dbReference type="NCBI Taxonomy" id="1177756"/>
    <lineage>
        <taxon>Bacteria</taxon>
        <taxon>Pseudomonadati</taxon>
        <taxon>Pseudomonadota</taxon>
        <taxon>Alphaproteobacteria</taxon>
        <taxon>Hyphomicrobiales</taxon>
        <taxon>Hyphomicrobiaceae</taxon>
        <taxon>Methyloligella</taxon>
    </lineage>
</organism>
<gene>
    <name evidence="2" type="ORF">ACFQ2F_06525</name>
</gene>
<feature type="region of interest" description="Disordered" evidence="1">
    <location>
        <begin position="1"/>
        <end position="32"/>
    </location>
</feature>
<comment type="caution">
    <text evidence="2">The sequence shown here is derived from an EMBL/GenBank/DDBJ whole genome shotgun (WGS) entry which is preliminary data.</text>
</comment>
<evidence type="ECO:0000313" key="2">
    <source>
        <dbReference type="EMBL" id="MFD0986750.1"/>
    </source>
</evidence>
<keyword evidence="3" id="KW-1185">Reference proteome</keyword>
<accession>A0ABW3JA48</accession>
<evidence type="ECO:0000256" key="1">
    <source>
        <dbReference type="SAM" id="MobiDB-lite"/>
    </source>
</evidence>